<dbReference type="EMBL" id="SJDU01000127">
    <property type="protein sequence ID" value="TKZ35281.1"/>
    <property type="molecule type" value="Genomic_DNA"/>
</dbReference>
<feature type="transmembrane region" description="Helical" evidence="1">
    <location>
        <begin position="638"/>
        <end position="660"/>
    </location>
</feature>
<dbReference type="Pfam" id="PF09822">
    <property type="entry name" value="ABC_transp_aux"/>
    <property type="match status" value="1"/>
</dbReference>
<name>A0ABY2TRA5_9SPIR</name>
<feature type="domain" description="ABC-type uncharacterised transport system" evidence="2">
    <location>
        <begin position="306"/>
        <end position="595"/>
    </location>
</feature>
<keyword evidence="1" id="KW-0812">Transmembrane</keyword>
<feature type="transmembrane region" description="Helical" evidence="1">
    <location>
        <begin position="7"/>
        <end position="25"/>
    </location>
</feature>
<keyword evidence="5" id="KW-1185">Reference proteome</keyword>
<comment type="caution">
    <text evidence="4">The sequence shown here is derived from an EMBL/GenBank/DDBJ whole genome shotgun (WGS) entry which is preliminary data.</text>
</comment>
<evidence type="ECO:0000313" key="4">
    <source>
        <dbReference type="EMBL" id="TKZ35281.1"/>
    </source>
</evidence>
<evidence type="ECO:0000259" key="2">
    <source>
        <dbReference type="Pfam" id="PF09822"/>
    </source>
</evidence>
<sequence>MTKKKDRIITFILVLIIIILVNLIINQFNPSLDLTRDKVYSLSRESKTLIRNIKEPMSVKFFVTPNLPPPFSTYEKYVRDIFEGYKSQNISFEIVDASKNQSLANQYGINSRQISVLERDQAQSRIAYMGLAFLYGDSIETLPFIESTEGLEYNIDTAIKKLIDKNDKLRRLENNLNVYYIASPEIYGLLPLGAATSVPDSIMQAVNEANQNLMNKVVFNNLDMSGDNEEAEEILNRLNIKKLEWEDIKDESGNLIAKAGSGYFSLILENGDNIKELSTASILYGDFAAVKNDILKNIDGMLGIKANIGYITGHGEPFYLDIPQEFGGNPPEVNRYDLFTEYLGEIDANHNFEIIDTTTENIPSFIDALIIAGSRTPFTESELYKIDQFIMSGKPVLFMLNGFNIEESTYPVYGEPQLVLIDNRLNNILTNYGLYIASNMIFDENAYRNRNQQTGLERRFYNVPMITTENVNSRNDITKSISLIIAPMSSEVLINTNIEGVRITPLLHTSDRSWIETENISSSMEEAPSDASRFSKRLLAAISEGRMESAFLGKEITNNNTNNNRGNIANINRINSTSDGKIIVIGSYDMGKNSAYQANKIFLMNIIDYMAGDGGLMSIRRKGAIFNPPYQVPESFKLFVRIINIVIVPLAVIVFGLALWNSDKKRRKKIFEKFNNAEKE</sequence>
<dbReference type="InterPro" id="IPR019196">
    <property type="entry name" value="ABC_transp_unknown"/>
</dbReference>
<dbReference type="Pfam" id="PF23357">
    <property type="entry name" value="DUF7088"/>
    <property type="match status" value="1"/>
</dbReference>
<protein>
    <submittedName>
        <fullName evidence="4">ABC transporter</fullName>
    </submittedName>
</protein>
<keyword evidence="1" id="KW-1133">Transmembrane helix</keyword>
<evidence type="ECO:0000313" key="5">
    <source>
        <dbReference type="Proteomes" id="UP000310168"/>
    </source>
</evidence>
<dbReference type="Gene3D" id="3.40.30.10">
    <property type="entry name" value="Glutaredoxin"/>
    <property type="match status" value="1"/>
</dbReference>
<evidence type="ECO:0000256" key="1">
    <source>
        <dbReference type="SAM" id="Phobius"/>
    </source>
</evidence>
<dbReference type="Proteomes" id="UP000310168">
    <property type="component" value="Unassembled WGS sequence"/>
</dbReference>
<reference evidence="4 5" key="1">
    <citation type="journal article" date="2019" name="Anaerobe">
        <title>Brachyspira catarrhinii sp. nov., an anaerobic intestinal spirochaete isolated from vervet monkeys may have been misidentified as Brachyspira aalborgi in previous studies.</title>
        <authorList>
            <person name="Phillips N.D."/>
            <person name="La T."/>
            <person name="Hampson D.J."/>
        </authorList>
    </citation>
    <scope>NUCLEOTIDE SEQUENCE [LARGE SCALE GENOMIC DNA]</scope>
    <source>
        <strain evidence="4 5">Z12</strain>
    </source>
</reference>
<organism evidence="4 5">
    <name type="scientific">Brachyspira catarrhinii</name>
    <dbReference type="NCBI Taxonomy" id="2528966"/>
    <lineage>
        <taxon>Bacteria</taxon>
        <taxon>Pseudomonadati</taxon>
        <taxon>Spirochaetota</taxon>
        <taxon>Spirochaetia</taxon>
        <taxon>Brachyspirales</taxon>
        <taxon>Brachyspiraceae</taxon>
        <taxon>Brachyspira</taxon>
    </lineage>
</organism>
<proteinExistence type="predicted"/>
<keyword evidence="1" id="KW-0472">Membrane</keyword>
<dbReference type="RefSeq" id="WP_137998248.1">
    <property type="nucleotide sequence ID" value="NZ_SJDU01000127.1"/>
</dbReference>
<evidence type="ECO:0000259" key="3">
    <source>
        <dbReference type="Pfam" id="PF23357"/>
    </source>
</evidence>
<accession>A0ABY2TRA5</accession>
<gene>
    <name evidence="4" type="ORF">EZH24_06100</name>
</gene>
<dbReference type="InterPro" id="IPR055396">
    <property type="entry name" value="DUF7088"/>
</dbReference>
<feature type="domain" description="DUF7088" evidence="3">
    <location>
        <begin position="37"/>
        <end position="133"/>
    </location>
</feature>